<reference evidence="1" key="2">
    <citation type="submission" date="2020-11" db="EMBL/GenBank/DDBJ databases">
        <authorList>
            <person name="McCartney M.A."/>
            <person name="Auch B."/>
            <person name="Kono T."/>
            <person name="Mallez S."/>
            <person name="Becker A."/>
            <person name="Gohl D.M."/>
            <person name="Silverstein K.A.T."/>
            <person name="Koren S."/>
            <person name="Bechman K.B."/>
            <person name="Herman A."/>
            <person name="Abrahante J.E."/>
            <person name="Garbe J."/>
        </authorList>
    </citation>
    <scope>NUCLEOTIDE SEQUENCE</scope>
    <source>
        <strain evidence="1">Duluth1</strain>
        <tissue evidence="1">Whole animal</tissue>
    </source>
</reference>
<sequence>MTLDTIYLVERVLVFGREDIDPDQFDLLDVSVGRSKSSLKGEQFTSTNATIKELILNHPREIKYVRVTGGVIYGFMTICEIMIYRQADCPLGSYSVNCSKQCHCLVGPCDIVTGACENEVCADGWKGQTCNEKCGQDKFGINCSSQCHCLPGARCDHVSGNCSDDLCEPGLTGRNCSVACGQDMFGINCSSPCHILPGASCDQVSCNCSDDLSCEQGLFGVNCSSRCHCLPGSNCDHVSGNCSYDLCAPGWTGLNSSVECDQGHLGVNCSSACHCYNGSHAIKDYLVSIVPHHAIAFSEQAASMSSASVPMMYVLLCGLKVTAALSAKLASTDTAALSMDCHCDTCHHVNGSCVGSLQCHDGFRMKNEMLEELFLTENRLLARTTT</sequence>
<keyword evidence="2" id="KW-1185">Reference proteome</keyword>
<dbReference type="EMBL" id="JAIWYP010000004">
    <property type="protein sequence ID" value="KAH3833246.1"/>
    <property type="molecule type" value="Genomic_DNA"/>
</dbReference>
<dbReference type="PANTHER" id="PTHR24035">
    <property type="entry name" value="MULTIPLE EPIDERMAL GROWTH FACTOR-LIKE DOMAINS PROTEIN"/>
    <property type="match status" value="1"/>
</dbReference>
<name>A0A9D4K5D1_DREPO</name>
<protein>
    <submittedName>
        <fullName evidence="1">Uncharacterized protein</fullName>
    </submittedName>
</protein>
<organism evidence="1 2">
    <name type="scientific">Dreissena polymorpha</name>
    <name type="common">Zebra mussel</name>
    <name type="synonym">Mytilus polymorpha</name>
    <dbReference type="NCBI Taxonomy" id="45954"/>
    <lineage>
        <taxon>Eukaryota</taxon>
        <taxon>Metazoa</taxon>
        <taxon>Spiralia</taxon>
        <taxon>Lophotrochozoa</taxon>
        <taxon>Mollusca</taxon>
        <taxon>Bivalvia</taxon>
        <taxon>Autobranchia</taxon>
        <taxon>Heteroconchia</taxon>
        <taxon>Euheterodonta</taxon>
        <taxon>Imparidentia</taxon>
        <taxon>Neoheterodontei</taxon>
        <taxon>Myida</taxon>
        <taxon>Dreissenoidea</taxon>
        <taxon>Dreissenidae</taxon>
        <taxon>Dreissena</taxon>
    </lineage>
</organism>
<dbReference type="Gene3D" id="2.170.300.10">
    <property type="entry name" value="Tie2 ligand-binding domain superfamily"/>
    <property type="match status" value="2"/>
</dbReference>
<gene>
    <name evidence="1" type="ORF">DPMN_106551</name>
</gene>
<dbReference type="AlphaFoldDB" id="A0A9D4K5D1"/>
<evidence type="ECO:0000313" key="1">
    <source>
        <dbReference type="EMBL" id="KAH3833246.1"/>
    </source>
</evidence>
<dbReference type="PANTHER" id="PTHR24035:SF109">
    <property type="entry name" value="PROTEIN DRAPER"/>
    <property type="match status" value="1"/>
</dbReference>
<dbReference type="Proteomes" id="UP000828390">
    <property type="component" value="Unassembled WGS sequence"/>
</dbReference>
<evidence type="ECO:0000313" key="2">
    <source>
        <dbReference type="Proteomes" id="UP000828390"/>
    </source>
</evidence>
<comment type="caution">
    <text evidence="1">The sequence shown here is derived from an EMBL/GenBank/DDBJ whole genome shotgun (WGS) entry which is preliminary data.</text>
</comment>
<reference evidence="1" key="1">
    <citation type="journal article" date="2019" name="bioRxiv">
        <title>The Genome of the Zebra Mussel, Dreissena polymorpha: A Resource for Invasive Species Research.</title>
        <authorList>
            <person name="McCartney M.A."/>
            <person name="Auch B."/>
            <person name="Kono T."/>
            <person name="Mallez S."/>
            <person name="Zhang Y."/>
            <person name="Obille A."/>
            <person name="Becker A."/>
            <person name="Abrahante J.E."/>
            <person name="Garbe J."/>
            <person name="Badalamenti J.P."/>
            <person name="Herman A."/>
            <person name="Mangelson H."/>
            <person name="Liachko I."/>
            <person name="Sullivan S."/>
            <person name="Sone E.D."/>
            <person name="Koren S."/>
            <person name="Silverstein K.A.T."/>
            <person name="Beckman K.B."/>
            <person name="Gohl D.M."/>
        </authorList>
    </citation>
    <scope>NUCLEOTIDE SEQUENCE</scope>
    <source>
        <strain evidence="1">Duluth1</strain>
        <tissue evidence="1">Whole animal</tissue>
    </source>
</reference>
<dbReference type="InterPro" id="IPR052108">
    <property type="entry name" value="MEGF/SIB"/>
</dbReference>
<proteinExistence type="predicted"/>
<accession>A0A9D4K5D1</accession>